<dbReference type="NCBIfam" id="NF041277">
    <property type="entry name" value="coba_remo_CbiR"/>
    <property type="match status" value="1"/>
</dbReference>
<dbReference type="Proteomes" id="UP000192906">
    <property type="component" value="Unassembled WGS sequence"/>
</dbReference>
<evidence type="ECO:0000313" key="2">
    <source>
        <dbReference type="Proteomes" id="UP000192906"/>
    </source>
</evidence>
<evidence type="ECO:0008006" key="3">
    <source>
        <dbReference type="Google" id="ProtNLM"/>
    </source>
</evidence>
<accession>A0A1X7CYG5</accession>
<name>A0A1X7CYG5_9BACT</name>
<organism evidence="1 2">
    <name type="scientific">Desulfovibrio gilichinskyi</name>
    <dbReference type="NCBI Taxonomy" id="1519643"/>
    <lineage>
        <taxon>Bacteria</taxon>
        <taxon>Pseudomonadati</taxon>
        <taxon>Thermodesulfobacteriota</taxon>
        <taxon>Desulfovibrionia</taxon>
        <taxon>Desulfovibrionales</taxon>
        <taxon>Desulfovibrionaceae</taxon>
        <taxon>Desulfovibrio</taxon>
    </lineage>
</organism>
<dbReference type="Gene3D" id="3.20.20.150">
    <property type="entry name" value="Divalent-metal-dependent TIM barrel enzymes"/>
    <property type="match status" value="1"/>
</dbReference>
<proteinExistence type="predicted"/>
<dbReference type="STRING" id="1519643.SAMN06295933_1393"/>
<dbReference type="RefSeq" id="WP_245805489.1">
    <property type="nucleotide sequence ID" value="NZ_FWZU01000002.1"/>
</dbReference>
<reference evidence="2" key="1">
    <citation type="submission" date="2017-04" db="EMBL/GenBank/DDBJ databases">
        <authorList>
            <person name="Varghese N."/>
            <person name="Submissions S."/>
        </authorList>
    </citation>
    <scope>NUCLEOTIDE SEQUENCE [LARGE SCALE GENOMIC DNA]</scope>
    <source>
        <strain evidence="2">K3S</strain>
    </source>
</reference>
<protein>
    <recommendedName>
        <fullName evidence="3">Sugar phosphate isomerase/epimerase</fullName>
    </recommendedName>
</protein>
<evidence type="ECO:0000313" key="1">
    <source>
        <dbReference type="EMBL" id="SMF04938.1"/>
    </source>
</evidence>
<dbReference type="SUPFAM" id="SSF51658">
    <property type="entry name" value="Xylose isomerase-like"/>
    <property type="match status" value="1"/>
</dbReference>
<gene>
    <name evidence="1" type="ORF">SAMN06295933_1393</name>
</gene>
<dbReference type="EMBL" id="FWZU01000002">
    <property type="protein sequence ID" value="SMF04938.1"/>
    <property type="molecule type" value="Genomic_DNA"/>
</dbReference>
<keyword evidence="2" id="KW-1185">Reference proteome</keyword>
<sequence length="290" mass="32147">MPDTKNVFSLCSCGATTRSNLRAEGCEQEKKSIFTDGLSVLDIFGSNDFPYVIAAPSWVIPGTVAENCRYLKGRVHEVGLLFFETAGSLAYTEEDLPADLAETGLSFHIHHPLDLPWHEGADKIAQIMNVLSNKAAHLNPAAHILHPPKAGPQAGHLLSDLAEKLRETAIDPETVFIENIKENSLENNIKVIRDCGFKVCLDLGHMQAYSQQKLLDTEGIWDLVKMLHLNAPGMGGRHESLEKLDKQGVKLLDCFFENFIKGGTVTVEVFEQEGFFNSLQYLACRYCVKC</sequence>
<dbReference type="InterPro" id="IPR036237">
    <property type="entry name" value="Xyl_isomerase-like_sf"/>
</dbReference>
<dbReference type="AlphaFoldDB" id="A0A1X7CYG5"/>